<evidence type="ECO:0000256" key="3">
    <source>
        <dbReference type="ARBA" id="ARBA00022793"/>
    </source>
</evidence>
<organism evidence="8 9">
    <name type="scientific">Solanum verrucosum</name>
    <dbReference type="NCBI Taxonomy" id="315347"/>
    <lineage>
        <taxon>Eukaryota</taxon>
        <taxon>Viridiplantae</taxon>
        <taxon>Streptophyta</taxon>
        <taxon>Embryophyta</taxon>
        <taxon>Tracheophyta</taxon>
        <taxon>Spermatophyta</taxon>
        <taxon>Magnoliopsida</taxon>
        <taxon>eudicotyledons</taxon>
        <taxon>Gunneridae</taxon>
        <taxon>Pentapetalae</taxon>
        <taxon>asterids</taxon>
        <taxon>lamiids</taxon>
        <taxon>Solanales</taxon>
        <taxon>Solanaceae</taxon>
        <taxon>Solanoideae</taxon>
        <taxon>Solaneae</taxon>
        <taxon>Solanum</taxon>
    </lineage>
</organism>
<evidence type="ECO:0000256" key="2">
    <source>
        <dbReference type="ARBA" id="ARBA00009533"/>
    </source>
</evidence>
<dbReference type="GO" id="GO:0019752">
    <property type="term" value="P:carboxylic acid metabolic process"/>
    <property type="evidence" value="ECO:0007669"/>
    <property type="project" value="InterPro"/>
</dbReference>
<dbReference type="SUPFAM" id="SSF53383">
    <property type="entry name" value="PLP-dependent transferases"/>
    <property type="match status" value="1"/>
</dbReference>
<dbReference type="GO" id="GO:0036469">
    <property type="term" value="F:L-tryptophan decarboxylase activity"/>
    <property type="evidence" value="ECO:0007669"/>
    <property type="project" value="UniProtKB-ARBA"/>
</dbReference>
<proteinExistence type="inferred from homology"/>
<comment type="cofactor">
    <cofactor evidence="1 6 7">
        <name>pyridoxal 5'-phosphate</name>
        <dbReference type="ChEBI" id="CHEBI:597326"/>
    </cofactor>
</comment>
<dbReference type="InterPro" id="IPR010977">
    <property type="entry name" value="Aromatic_deC"/>
</dbReference>
<dbReference type="PRINTS" id="PR00800">
    <property type="entry name" value="YHDCRBOXLASE"/>
</dbReference>
<dbReference type="InterPro" id="IPR021115">
    <property type="entry name" value="Pyridoxal-P_BS"/>
</dbReference>
<gene>
    <name evidence="8" type="ORF">MTR67_034909</name>
</gene>
<protein>
    <submittedName>
        <fullName evidence="8">Uncharacterized protein</fullName>
    </submittedName>
</protein>
<evidence type="ECO:0000256" key="7">
    <source>
        <dbReference type="RuleBase" id="RU000382"/>
    </source>
</evidence>
<keyword evidence="9" id="KW-1185">Reference proteome</keyword>
<evidence type="ECO:0000256" key="6">
    <source>
        <dbReference type="PIRSR" id="PIRSR602129-50"/>
    </source>
</evidence>
<dbReference type="Proteomes" id="UP001234989">
    <property type="component" value="Chromosome 8"/>
</dbReference>
<keyword evidence="5 7" id="KW-0456">Lyase</keyword>
<dbReference type="GO" id="GO:0005737">
    <property type="term" value="C:cytoplasm"/>
    <property type="evidence" value="ECO:0007669"/>
    <property type="project" value="TreeGrafter"/>
</dbReference>
<dbReference type="Gene3D" id="3.40.640.10">
    <property type="entry name" value="Type I PLP-dependent aspartate aminotransferase-like (Major domain)"/>
    <property type="match status" value="1"/>
</dbReference>
<keyword evidence="3" id="KW-0210">Decarboxylase</keyword>
<evidence type="ECO:0000313" key="8">
    <source>
        <dbReference type="EMBL" id="WMV41524.1"/>
    </source>
</evidence>
<dbReference type="Pfam" id="PF00282">
    <property type="entry name" value="Pyridoxal_deC"/>
    <property type="match status" value="1"/>
</dbReference>
<feature type="modified residue" description="N6-(pyridoxal phosphate)lysine" evidence="6">
    <location>
        <position position="351"/>
    </location>
</feature>
<dbReference type="AlphaFoldDB" id="A0AAF0ZLS8"/>
<dbReference type="PANTHER" id="PTHR11999:SF156">
    <property type="entry name" value="TYROSINE DECARBOXYLASE"/>
    <property type="match status" value="1"/>
</dbReference>
<accession>A0AAF0ZLS8</accession>
<sequence length="533" mass="60265">MGTMKINPEHEFDGQFSINTSSSRLLDPEEFRRQGHMMVDFLADYFQNIKKYPVLSQVEPGYLKKLLPDSAPYKPELIEKIQEDVESRSILTSIHFTRCTHVRKILDSPLVERDIFPGLTHWQSPNFFAYFPCTSSTAGILGEMLSAGLNVVGFSWIASPAATELESTVMDWLGKMINLPKTYHFSGGHGGGGVIQGTTCEAMLCTIVAAREQMLEKVGREKVDKLVVYASDQTHFSFEKAVKISGIKLENFRVIPTTKDIEFALDPKSLSRTIEQDIKSGFIPLFMCATIGTTSTTVVDPLKLLCEITKDYGIWVHVDAVYAGDACICPEFQHFLDGIENANSFSFNAHKWLFSNLDCCCLWVKDPSALTNALSTRPECLRNKATDTEQVVDYKDWQLSLSRRFRALKLWLVLRSYGIDNLRNFIRSHVKMAKHFEQLVSMDERFEIVAPRNFSMVCFRVSPLALGSKQVNKFNMELLESINSCGNIHMTHALVGGVYMIRFAIAAPLTKYKHIDMAWEVICNHTNAMLDIN</sequence>
<dbReference type="FunFam" id="3.40.640.10:FF:000025">
    <property type="entry name" value="Histidine decarboxylase"/>
    <property type="match status" value="1"/>
</dbReference>
<keyword evidence="4 6" id="KW-0663">Pyridoxal phosphate</keyword>
<dbReference type="GO" id="GO:0030170">
    <property type="term" value="F:pyridoxal phosphate binding"/>
    <property type="evidence" value="ECO:0007669"/>
    <property type="project" value="InterPro"/>
</dbReference>
<dbReference type="PROSITE" id="PS00392">
    <property type="entry name" value="DDC_GAD_HDC_YDC"/>
    <property type="match status" value="1"/>
</dbReference>
<dbReference type="EMBL" id="CP133619">
    <property type="protein sequence ID" value="WMV41524.1"/>
    <property type="molecule type" value="Genomic_DNA"/>
</dbReference>
<dbReference type="Gene3D" id="3.90.1150.10">
    <property type="entry name" value="Aspartate Aminotransferase, domain 1"/>
    <property type="match status" value="1"/>
</dbReference>
<evidence type="ECO:0000256" key="4">
    <source>
        <dbReference type="ARBA" id="ARBA00022898"/>
    </source>
</evidence>
<dbReference type="InterPro" id="IPR015424">
    <property type="entry name" value="PyrdxlP-dep_Trfase"/>
</dbReference>
<dbReference type="Gene3D" id="1.20.1340.10">
    <property type="entry name" value="dopa decarboxylase, N-terminal domain"/>
    <property type="match status" value="2"/>
</dbReference>
<dbReference type="InterPro" id="IPR002129">
    <property type="entry name" value="PyrdxlP-dep_de-COase"/>
</dbReference>
<evidence type="ECO:0000256" key="1">
    <source>
        <dbReference type="ARBA" id="ARBA00001933"/>
    </source>
</evidence>
<dbReference type="InterPro" id="IPR015421">
    <property type="entry name" value="PyrdxlP-dep_Trfase_major"/>
</dbReference>
<dbReference type="InterPro" id="IPR015422">
    <property type="entry name" value="PyrdxlP-dep_Trfase_small"/>
</dbReference>
<comment type="similarity">
    <text evidence="2 7">Belongs to the group II decarboxylase family.</text>
</comment>
<name>A0AAF0ZLS8_SOLVR</name>
<dbReference type="CDD" id="cd06450">
    <property type="entry name" value="DOPA_deC_like"/>
    <property type="match status" value="1"/>
</dbReference>
<evidence type="ECO:0000313" key="9">
    <source>
        <dbReference type="Proteomes" id="UP001234989"/>
    </source>
</evidence>
<evidence type="ECO:0000256" key="5">
    <source>
        <dbReference type="ARBA" id="ARBA00023239"/>
    </source>
</evidence>
<reference evidence="8" key="1">
    <citation type="submission" date="2023-08" db="EMBL/GenBank/DDBJ databases">
        <title>A de novo genome assembly of Solanum verrucosum Schlechtendal, a Mexican diploid species geographically isolated from the other diploid A-genome species in potato relatives.</title>
        <authorList>
            <person name="Hosaka K."/>
        </authorList>
    </citation>
    <scope>NUCLEOTIDE SEQUENCE</scope>
    <source>
        <tissue evidence="8">Young leaves</tissue>
    </source>
</reference>
<dbReference type="GO" id="GO:0006520">
    <property type="term" value="P:amino acid metabolic process"/>
    <property type="evidence" value="ECO:0007669"/>
    <property type="project" value="InterPro"/>
</dbReference>
<dbReference type="PANTHER" id="PTHR11999">
    <property type="entry name" value="GROUP II PYRIDOXAL-5-PHOSPHATE DECARBOXYLASE"/>
    <property type="match status" value="1"/>
</dbReference>